<evidence type="ECO:0000256" key="8">
    <source>
        <dbReference type="PIRSR" id="PIRSR600821-50"/>
    </source>
</evidence>
<accession>A0A9X3Z7K2</accession>
<protein>
    <recommendedName>
        <fullName evidence="4 7">Alanine racemase</fullName>
        <ecNumber evidence="4 7">5.1.1.1</ecNumber>
    </recommendedName>
</protein>
<evidence type="ECO:0000256" key="2">
    <source>
        <dbReference type="ARBA" id="ARBA00001933"/>
    </source>
</evidence>
<dbReference type="GO" id="GO:0005829">
    <property type="term" value="C:cytosol"/>
    <property type="evidence" value="ECO:0007669"/>
    <property type="project" value="TreeGrafter"/>
</dbReference>
<evidence type="ECO:0000256" key="1">
    <source>
        <dbReference type="ARBA" id="ARBA00000316"/>
    </source>
</evidence>
<dbReference type="HAMAP" id="MF_01201">
    <property type="entry name" value="Ala_racemase"/>
    <property type="match status" value="1"/>
</dbReference>
<evidence type="ECO:0000259" key="10">
    <source>
        <dbReference type="SMART" id="SM01005"/>
    </source>
</evidence>
<comment type="pathway">
    <text evidence="7">Amino-acid biosynthesis; D-alanine biosynthesis; D-alanine from L-alanine: step 1/1.</text>
</comment>
<organism evidence="11 12">
    <name type="scientific">Govanella unica</name>
    <dbReference type="NCBI Taxonomy" id="2975056"/>
    <lineage>
        <taxon>Bacteria</taxon>
        <taxon>Pseudomonadati</taxon>
        <taxon>Pseudomonadota</taxon>
        <taxon>Alphaproteobacteria</taxon>
        <taxon>Emcibacterales</taxon>
        <taxon>Govanellaceae</taxon>
        <taxon>Govanella</taxon>
    </lineage>
</organism>
<comment type="cofactor">
    <cofactor evidence="2 7 8">
        <name>pyridoxal 5'-phosphate</name>
        <dbReference type="ChEBI" id="CHEBI:597326"/>
    </cofactor>
</comment>
<dbReference type="SUPFAM" id="SSF51419">
    <property type="entry name" value="PLP-binding barrel"/>
    <property type="match status" value="1"/>
</dbReference>
<dbReference type="GO" id="GO:0030632">
    <property type="term" value="P:D-alanine biosynthetic process"/>
    <property type="evidence" value="ECO:0007669"/>
    <property type="project" value="UniProtKB-UniRule"/>
</dbReference>
<feature type="binding site" evidence="7 9">
    <location>
        <position position="301"/>
    </location>
    <ligand>
        <name>substrate</name>
    </ligand>
</feature>
<evidence type="ECO:0000256" key="5">
    <source>
        <dbReference type="ARBA" id="ARBA00022898"/>
    </source>
</evidence>
<evidence type="ECO:0000256" key="6">
    <source>
        <dbReference type="ARBA" id="ARBA00023235"/>
    </source>
</evidence>
<keyword evidence="12" id="KW-1185">Reference proteome</keyword>
<dbReference type="InterPro" id="IPR029066">
    <property type="entry name" value="PLP-binding_barrel"/>
</dbReference>
<dbReference type="InterPro" id="IPR001608">
    <property type="entry name" value="Ala_racemase_N"/>
</dbReference>
<dbReference type="PRINTS" id="PR00992">
    <property type="entry name" value="ALARACEMASE"/>
</dbReference>
<feature type="binding site" evidence="7 9">
    <location>
        <position position="126"/>
    </location>
    <ligand>
        <name>substrate</name>
    </ligand>
</feature>
<dbReference type="CDD" id="cd00430">
    <property type="entry name" value="PLPDE_III_AR"/>
    <property type="match status" value="1"/>
</dbReference>
<comment type="similarity">
    <text evidence="3 7">Belongs to the alanine racemase family.</text>
</comment>
<dbReference type="SUPFAM" id="SSF50621">
    <property type="entry name" value="Alanine racemase C-terminal domain-like"/>
    <property type="match status" value="1"/>
</dbReference>
<dbReference type="Pfam" id="PF00842">
    <property type="entry name" value="Ala_racemase_C"/>
    <property type="match status" value="1"/>
</dbReference>
<dbReference type="PROSITE" id="PS00395">
    <property type="entry name" value="ALANINE_RACEMASE"/>
    <property type="match status" value="1"/>
</dbReference>
<evidence type="ECO:0000313" key="11">
    <source>
        <dbReference type="EMBL" id="MDA5194340.1"/>
    </source>
</evidence>
<dbReference type="PANTHER" id="PTHR30511:SF0">
    <property type="entry name" value="ALANINE RACEMASE, CATABOLIC-RELATED"/>
    <property type="match status" value="1"/>
</dbReference>
<feature type="active site" description="Proton acceptor; specific for D-alanine" evidence="7">
    <location>
        <position position="32"/>
    </location>
</feature>
<dbReference type="InterPro" id="IPR000821">
    <property type="entry name" value="Ala_racemase"/>
</dbReference>
<comment type="catalytic activity">
    <reaction evidence="1 7">
        <text>L-alanine = D-alanine</text>
        <dbReference type="Rhea" id="RHEA:20249"/>
        <dbReference type="ChEBI" id="CHEBI:57416"/>
        <dbReference type="ChEBI" id="CHEBI:57972"/>
        <dbReference type="EC" id="5.1.1.1"/>
    </reaction>
</comment>
<dbReference type="Gene3D" id="3.20.20.10">
    <property type="entry name" value="Alanine racemase"/>
    <property type="match status" value="1"/>
</dbReference>
<keyword evidence="5 7" id="KW-0663">Pyridoxal phosphate</keyword>
<comment type="function">
    <text evidence="7">Catalyzes the interconversion of L-alanine and D-alanine. May also act on other amino acids.</text>
</comment>
<proteinExistence type="inferred from homology"/>
<reference evidence="11" key="2">
    <citation type="journal article" date="2023" name="Syst. Appl. Microbiol.">
        <title>Govania unica gen. nov., sp. nov., a rare biosphere bacterium that represents a novel family in the class Alphaproteobacteria.</title>
        <authorList>
            <person name="Vandamme P."/>
            <person name="Peeters C."/>
            <person name="Hettiarachchi A."/>
            <person name="Cnockaert M."/>
            <person name="Carlier A."/>
        </authorList>
    </citation>
    <scope>NUCLEOTIDE SEQUENCE</scope>
    <source>
        <strain evidence="11">LMG 31809</strain>
    </source>
</reference>
<dbReference type="Gene3D" id="2.40.37.10">
    <property type="entry name" value="Lyase, Ornithine Decarboxylase, Chain A, domain 1"/>
    <property type="match status" value="1"/>
</dbReference>
<dbReference type="InterPro" id="IPR020622">
    <property type="entry name" value="Ala_racemase_pyridoxalP-BS"/>
</dbReference>
<dbReference type="GO" id="GO:0030170">
    <property type="term" value="F:pyridoxal phosphate binding"/>
    <property type="evidence" value="ECO:0007669"/>
    <property type="project" value="UniProtKB-UniRule"/>
</dbReference>
<dbReference type="SMART" id="SM01005">
    <property type="entry name" value="Ala_racemase_C"/>
    <property type="match status" value="1"/>
</dbReference>
<dbReference type="NCBIfam" id="TIGR00492">
    <property type="entry name" value="alr"/>
    <property type="match status" value="1"/>
</dbReference>
<dbReference type="InterPro" id="IPR011079">
    <property type="entry name" value="Ala_racemase_C"/>
</dbReference>
<dbReference type="AlphaFoldDB" id="A0A9X3Z7K2"/>
<dbReference type="PANTHER" id="PTHR30511">
    <property type="entry name" value="ALANINE RACEMASE"/>
    <property type="match status" value="1"/>
</dbReference>
<dbReference type="InterPro" id="IPR009006">
    <property type="entry name" value="Ala_racemase/Decarboxylase_C"/>
</dbReference>
<evidence type="ECO:0000256" key="4">
    <source>
        <dbReference type="ARBA" id="ARBA00013089"/>
    </source>
</evidence>
<comment type="caution">
    <text evidence="11">The sequence shown here is derived from an EMBL/GenBank/DDBJ whole genome shotgun (WGS) entry which is preliminary data.</text>
</comment>
<feature type="active site" description="Proton acceptor; specific for L-alanine" evidence="7">
    <location>
        <position position="252"/>
    </location>
</feature>
<name>A0A9X3Z7K2_9PROT</name>
<sequence length="362" mass="38332">MADLLINLDALKRNYLKLAGMAPGALCAAAVKADAYGIGADRAGPALWRAGCRDFFVAHLEEAVALRPHLPKARIYVLHGPAEGESAAYLAHDLIPVLNSLPQIDIWTATGGNHPAVIHVDTGMNRLGLGTDEVAELIDNPDRAPFPVALIMSHLACGDEPGHEMNALQQARFSVLGEALRDSRKEAIPLSLANSAGVLLGANYHFDMLRPGIGLYGGNPLTEGDNPLEPVISLQARVLQTREVRPPAAVGYGAVYRVSGPTQLATLDVGYADGFLRAFGEGRWVPEIGGHKAPIVGRISMDMTIIDVSAAPPELVAPGMAVPLIDGVDGIDRAALATGLSAYELLTLLGHRYKRSYVETNG</sequence>
<evidence type="ECO:0000256" key="3">
    <source>
        <dbReference type="ARBA" id="ARBA00007880"/>
    </source>
</evidence>
<feature type="domain" description="Alanine racemase C-terminal" evidence="10">
    <location>
        <begin position="231"/>
        <end position="358"/>
    </location>
</feature>
<reference evidence="11" key="1">
    <citation type="submission" date="2022-08" db="EMBL/GenBank/DDBJ databases">
        <authorList>
            <person name="Vandamme P."/>
            <person name="Hettiarachchi A."/>
            <person name="Peeters C."/>
            <person name="Cnockaert M."/>
            <person name="Carlier A."/>
        </authorList>
    </citation>
    <scope>NUCLEOTIDE SEQUENCE</scope>
    <source>
        <strain evidence="11">LMG 31809</strain>
    </source>
</reference>
<gene>
    <name evidence="11" type="primary">alr</name>
    <name evidence="11" type="ORF">NYP16_10300</name>
</gene>
<dbReference type="RefSeq" id="WP_274944044.1">
    <property type="nucleotide sequence ID" value="NZ_JANWOI010000003.1"/>
</dbReference>
<evidence type="ECO:0000313" key="12">
    <source>
        <dbReference type="Proteomes" id="UP001141619"/>
    </source>
</evidence>
<dbReference type="EC" id="5.1.1.1" evidence="4 7"/>
<dbReference type="GO" id="GO:0008784">
    <property type="term" value="F:alanine racemase activity"/>
    <property type="evidence" value="ECO:0007669"/>
    <property type="project" value="UniProtKB-UniRule"/>
</dbReference>
<dbReference type="EMBL" id="JANWOI010000003">
    <property type="protein sequence ID" value="MDA5194340.1"/>
    <property type="molecule type" value="Genomic_DNA"/>
</dbReference>
<evidence type="ECO:0000256" key="7">
    <source>
        <dbReference type="HAMAP-Rule" id="MF_01201"/>
    </source>
</evidence>
<evidence type="ECO:0000256" key="9">
    <source>
        <dbReference type="PIRSR" id="PIRSR600821-52"/>
    </source>
</evidence>
<feature type="modified residue" description="N6-(pyridoxal phosphate)lysine" evidence="7 8">
    <location>
        <position position="32"/>
    </location>
</feature>
<keyword evidence="6 7" id="KW-0413">Isomerase</keyword>
<dbReference type="Proteomes" id="UP001141619">
    <property type="component" value="Unassembled WGS sequence"/>
</dbReference>
<dbReference type="Pfam" id="PF01168">
    <property type="entry name" value="Ala_racemase_N"/>
    <property type="match status" value="1"/>
</dbReference>